<keyword evidence="1" id="KW-0732">Signal</keyword>
<comment type="caution">
    <text evidence="4">The sequence shown here is derived from an EMBL/GenBank/DDBJ whole genome shotgun (WGS) entry which is preliminary data.</text>
</comment>
<proteinExistence type="predicted"/>
<dbReference type="Pfam" id="PF19406">
    <property type="entry name" value="PKD_5"/>
    <property type="match status" value="1"/>
</dbReference>
<dbReference type="InterPro" id="IPR045828">
    <property type="entry name" value="PKD_Bacteroidetes"/>
</dbReference>
<reference evidence="4" key="1">
    <citation type="submission" date="2021-03" db="EMBL/GenBank/DDBJ databases">
        <authorList>
            <person name="Kim M.K."/>
        </authorList>
    </citation>
    <scope>NUCLEOTIDE SEQUENCE</scope>
    <source>
        <strain evidence="4">BT186</strain>
    </source>
</reference>
<evidence type="ECO:0000313" key="4">
    <source>
        <dbReference type="EMBL" id="MBO0359559.1"/>
    </source>
</evidence>
<keyword evidence="5" id="KW-1185">Reference proteome</keyword>
<dbReference type="Pfam" id="PF19408">
    <property type="entry name" value="PKD_6"/>
    <property type="match status" value="2"/>
</dbReference>
<evidence type="ECO:0000259" key="2">
    <source>
        <dbReference type="Pfam" id="PF19406"/>
    </source>
</evidence>
<feature type="signal peptide" evidence="1">
    <location>
        <begin position="1"/>
        <end position="25"/>
    </location>
</feature>
<feature type="domain" description="PKD-like" evidence="2">
    <location>
        <begin position="817"/>
        <end position="882"/>
    </location>
</feature>
<evidence type="ECO:0000313" key="5">
    <source>
        <dbReference type="Proteomes" id="UP000664144"/>
    </source>
</evidence>
<gene>
    <name evidence="4" type="ORF">J0X19_16490</name>
</gene>
<dbReference type="Proteomes" id="UP000664144">
    <property type="component" value="Unassembled WGS sequence"/>
</dbReference>
<dbReference type="EMBL" id="JAFLQZ010000012">
    <property type="protein sequence ID" value="MBO0359559.1"/>
    <property type="molecule type" value="Genomic_DNA"/>
</dbReference>
<dbReference type="InterPro" id="IPR045829">
    <property type="entry name" value="PKD_6"/>
</dbReference>
<evidence type="ECO:0000259" key="3">
    <source>
        <dbReference type="Pfam" id="PF19408"/>
    </source>
</evidence>
<feature type="domain" description="PKD-like" evidence="3">
    <location>
        <begin position="1137"/>
        <end position="1199"/>
    </location>
</feature>
<accession>A0A939JA69</accession>
<dbReference type="RefSeq" id="WP_206985520.1">
    <property type="nucleotide sequence ID" value="NZ_JAFLQZ010000012.1"/>
</dbReference>
<feature type="domain" description="PKD-like" evidence="3">
    <location>
        <begin position="1392"/>
        <end position="1465"/>
    </location>
</feature>
<feature type="chain" id="PRO_5037140595" evidence="1">
    <location>
        <begin position="26"/>
        <end position="1742"/>
    </location>
</feature>
<dbReference type="Pfam" id="PF13585">
    <property type="entry name" value="CHU_C"/>
    <property type="match status" value="1"/>
</dbReference>
<dbReference type="NCBIfam" id="TIGR04131">
    <property type="entry name" value="Bac_Flav_CTERM"/>
    <property type="match status" value="1"/>
</dbReference>
<evidence type="ECO:0000256" key="1">
    <source>
        <dbReference type="SAM" id="SignalP"/>
    </source>
</evidence>
<organism evidence="4 5">
    <name type="scientific">Hymenobacter telluris</name>
    <dbReference type="NCBI Taxonomy" id="2816474"/>
    <lineage>
        <taxon>Bacteria</taxon>
        <taxon>Pseudomonadati</taxon>
        <taxon>Bacteroidota</taxon>
        <taxon>Cytophagia</taxon>
        <taxon>Cytophagales</taxon>
        <taxon>Hymenobacteraceae</taxon>
        <taxon>Hymenobacter</taxon>
    </lineage>
</organism>
<dbReference type="SUPFAM" id="SSF49265">
    <property type="entry name" value="Fibronectin type III"/>
    <property type="match status" value="1"/>
</dbReference>
<dbReference type="Gene3D" id="2.60.40.10">
    <property type="entry name" value="Immunoglobulins"/>
    <property type="match status" value="3"/>
</dbReference>
<dbReference type="InterPro" id="IPR013783">
    <property type="entry name" value="Ig-like_fold"/>
</dbReference>
<protein>
    <submittedName>
        <fullName evidence="4">Gliding motility-associated C-terminal domain-containing protein</fullName>
    </submittedName>
</protein>
<dbReference type="InterPro" id="IPR026341">
    <property type="entry name" value="T9SS_type_B"/>
</dbReference>
<name>A0A939JA69_9BACT</name>
<sequence>MRQTLLRALFLLLLLAGLRPGSAVASHLLGGEMTYQYLGANGPAGTQFQYRITVFIYLNTECPVPGSPSQTVSNVPDGRCNIFLSIYNKSNGQRIVSGQGTQSFPCVQTSCGSSVNQPDQQPAGTFRLPRVSNPNITPPLPGGCSIPAGTVPPVRLARYEAIVNLPVSIDGYYAVYSDGTRNFNIDNLSNPSNQNQTLYVEMAGPLLPNSSPTFSDTAVVVICQGDTSILVNNAVDPDGDRLIYSFSTPYNAGQINGPTFTPPPPSVTYAPGFSFINPFGTTAGNYAFLNASNGISRYATSRVGRFVVAVEVKEYRRINGSEVLIGSTRREIQLVSRTCQPNLSPQFTPASVAVRTFTIEEGQPLTFNLAATDPDGNSINLRANSVLLDGSGPFNASFGGNQGTVLPGAPTGSVTLQGTGGNVSGQFVFNSQCGNARSTPYDVVITASDVACGSKTVAEVFQILVTKAAGPASIAGDAVICDRTVPRSYAAGGATPASYLWTVRGGTIQGSSTGNTVQVLWNGSGAGRVTVRGVSALGCPTDSVSRTIDVRPAGALAVTPANSTICQGASTTLTASGGTTYTWTSSTGQTFTGATITVSPTATTTYTVSTSDGICTTTRAVTVTVNTQAMANAGPNAITCSGVGTTLGSAGLTGYTYSWSPATGLSSATAAQPTFLLTNTGTTPQTYIYVVTATTAAGCLARDTVSVLVNPAAVAQAGPDRVFCSGSVASLGNTASIVAGSTYAWSPATGLSTPTAATTDVTLINTTSAPIVNQYILTVTTDNGCVARDTVRVTVNPAAVATAGTDRATCSGVATTLGAAALTGYTYSWSPTTGLSSSTAANPNLTLTNTGATPQVLTYTVTATTAEGCTNTSTVRVTVNPAATAAAGPDRAVCSGVATTIGASALTGYSYSWSPATGLSSATVANPTLTLPNTGTAPQVLSYIVTATTSNGCVAQDTVRVTINPVSVANAGTDRAVCSGEQTTLGSASLTGYTYSWNPTTGLSSNTVAQPIFSQTNTGTTPQVLTYTVTATTTEGCTNTSTVRVTVNPAAVANAGTDAAVCDGKRTTLGTTALTGYTYSWSPATNLSSATTARPVFTGVNATQAPLTLTYVVTATTAQNCIGRDTVRITVNPRPLADSIQGTASVCPTAQGIAYSIRSPRGTAYQWLVTGGTLASGQGTGAITVNWGAATTTASVKAFQLNSFGCSSDTITFPVRVNQLLVTQRPTGPLSVCLADGPFTYQTQLTNGSTYGWQIVGGTQVSTSQNTVQVNFTRAGIAKIVVTESSNPAGGRCLGQSDTLYVTVRPSPANNLLISGPNRACASPQSSVNFSLPGGAGSTYAWTVNGVPQASPAGTLPVATTTPGTYAITVRETNTSNCTGRTYSTSLTVVPALAITGPASYCPETRTNLTYTVGPSSLLIGYRWTVTGGTIVSGQRTGTIQVSFPAGTTPATISVTDTASAGCSATFIVRPDNASVALTAASVGPQNDRQVVLTLNVPNNTGNTNRVNILRRPAGSTAAFTNVGNVANTATTFTDSGVDADASAYDYRLDLTNACGTVLSSTQHTTIRTQATATEGGAGRDEGKVTVTWNPYVGFAVREYQVFRTPDNGTETLLQTVPASTTSLTLATGSAGFNQCFRVQAVGTTSTLVSSSNVACVEFANDLVFYNVVTPNGDGLNDQFIIKNVELYDGTLTVFNRWGKEVYKGSNYRNTYDGVNSPAGVYYYQFQLASGRSYKGWFEVVK</sequence>
<dbReference type="InterPro" id="IPR036116">
    <property type="entry name" value="FN3_sf"/>
</dbReference>